<dbReference type="SUPFAM" id="SSF50129">
    <property type="entry name" value="GroES-like"/>
    <property type="match status" value="1"/>
</dbReference>
<dbReference type="PANTHER" id="PTHR43350">
    <property type="entry name" value="NAD-DEPENDENT ALCOHOL DEHYDROGENASE"/>
    <property type="match status" value="1"/>
</dbReference>
<dbReference type="InterPro" id="IPR020843">
    <property type="entry name" value="ER"/>
</dbReference>
<evidence type="ECO:0000256" key="4">
    <source>
        <dbReference type="ARBA" id="ARBA00022833"/>
    </source>
</evidence>
<evidence type="ECO:0000313" key="9">
    <source>
        <dbReference type="Proteomes" id="UP001612915"/>
    </source>
</evidence>
<comment type="caution">
    <text evidence="8">The sequence shown here is derived from an EMBL/GenBank/DDBJ whole genome shotgun (WGS) entry which is preliminary data.</text>
</comment>
<keyword evidence="4 6" id="KW-0862">Zinc</keyword>
<dbReference type="InterPro" id="IPR036291">
    <property type="entry name" value="NAD(P)-bd_dom_sf"/>
</dbReference>
<dbReference type="SMART" id="SM00829">
    <property type="entry name" value="PKS_ER"/>
    <property type="match status" value="1"/>
</dbReference>
<dbReference type="InterPro" id="IPR011032">
    <property type="entry name" value="GroES-like_sf"/>
</dbReference>
<sequence>MVTSRSAVLRAPDAPYLLEDVELDAPGPDEALVRVVACGICHTDDFGRSGLLGEHFLPAVLGHEASGVVEEVGPGVTHVRPGDHVVLTFDACGTCTACVSANPTCCSEFELRNLTGARPDGSQAARDGTGAPLTSRWFGQSAFGQYAVATARNLVTVPDDVPLELLGPLGCGIQTGAGTVLNVLRPGPGCSIAVFGTGAVGLSAVMAAKLAGADEIVAVDIRPQRRELALELGATRVVDGGDPALAVAVRGDGPGLDCTFDTTGLAAVMTAAVEVLRRPGTAALAGAGLELLTVHPAFLAGKTVTYVYEGGGLPRVLIPQLVEWWRAGRFPFDRLVRTYPLAAINEAEADAQAGRTVKPVLLMPPVTPPGEG</sequence>
<dbReference type="Pfam" id="PF00107">
    <property type="entry name" value="ADH_zinc_N"/>
    <property type="match status" value="1"/>
</dbReference>
<name>A0ABW8ATK4_9ACTN</name>
<keyword evidence="5" id="KW-0560">Oxidoreductase</keyword>
<evidence type="ECO:0000256" key="1">
    <source>
        <dbReference type="ARBA" id="ARBA00001947"/>
    </source>
</evidence>
<dbReference type="PANTHER" id="PTHR43350:SF21">
    <property type="entry name" value="S-NITROSOMYCOTHIOL REDUCTASE MSCR"/>
    <property type="match status" value="1"/>
</dbReference>
<dbReference type="Gene3D" id="3.40.50.720">
    <property type="entry name" value="NAD(P)-binding Rossmann-like Domain"/>
    <property type="match status" value="1"/>
</dbReference>
<reference evidence="8 9" key="1">
    <citation type="submission" date="2024-10" db="EMBL/GenBank/DDBJ databases">
        <title>The Natural Products Discovery Center: Release of the First 8490 Sequenced Strains for Exploring Actinobacteria Biosynthetic Diversity.</title>
        <authorList>
            <person name="Kalkreuter E."/>
            <person name="Kautsar S.A."/>
            <person name="Yang D."/>
            <person name="Bader C.D."/>
            <person name="Teijaro C.N."/>
            <person name="Fluegel L."/>
            <person name="Davis C.M."/>
            <person name="Simpson J.R."/>
            <person name="Lauterbach L."/>
            <person name="Steele A.D."/>
            <person name="Gui C."/>
            <person name="Meng S."/>
            <person name="Li G."/>
            <person name="Viehrig K."/>
            <person name="Ye F."/>
            <person name="Su P."/>
            <person name="Kiefer A.F."/>
            <person name="Nichols A."/>
            <person name="Cepeda A.J."/>
            <person name="Yan W."/>
            <person name="Fan B."/>
            <person name="Jiang Y."/>
            <person name="Adhikari A."/>
            <person name="Zheng C.-J."/>
            <person name="Schuster L."/>
            <person name="Cowan T.M."/>
            <person name="Smanski M.J."/>
            <person name="Chevrette M.G."/>
            <person name="De Carvalho L.P.S."/>
            <person name="Shen B."/>
        </authorList>
    </citation>
    <scope>NUCLEOTIDE SEQUENCE [LARGE SCALE GENOMIC DNA]</scope>
    <source>
        <strain evidence="8 9">NPDC049639</strain>
    </source>
</reference>
<comment type="cofactor">
    <cofactor evidence="1 6">
        <name>Zn(2+)</name>
        <dbReference type="ChEBI" id="CHEBI:29105"/>
    </cofactor>
</comment>
<evidence type="ECO:0000256" key="6">
    <source>
        <dbReference type="RuleBase" id="RU361277"/>
    </source>
</evidence>
<evidence type="ECO:0000256" key="5">
    <source>
        <dbReference type="ARBA" id="ARBA00023002"/>
    </source>
</evidence>
<dbReference type="Pfam" id="PF08240">
    <property type="entry name" value="ADH_N"/>
    <property type="match status" value="1"/>
</dbReference>
<dbReference type="InterPro" id="IPR002328">
    <property type="entry name" value="ADH_Zn_CS"/>
</dbReference>
<evidence type="ECO:0000256" key="3">
    <source>
        <dbReference type="ARBA" id="ARBA00022723"/>
    </source>
</evidence>
<gene>
    <name evidence="8" type="ORF">ACIB24_21865</name>
</gene>
<feature type="domain" description="Enoyl reductase (ER)" evidence="7">
    <location>
        <begin position="10"/>
        <end position="361"/>
    </location>
</feature>
<dbReference type="CDD" id="cd08278">
    <property type="entry name" value="benzyl_alcohol_DH"/>
    <property type="match status" value="1"/>
</dbReference>
<dbReference type="SUPFAM" id="SSF51735">
    <property type="entry name" value="NAD(P)-binding Rossmann-fold domains"/>
    <property type="match status" value="1"/>
</dbReference>
<proteinExistence type="inferred from homology"/>
<dbReference type="Proteomes" id="UP001612915">
    <property type="component" value="Unassembled WGS sequence"/>
</dbReference>
<keyword evidence="9" id="KW-1185">Reference proteome</keyword>
<evidence type="ECO:0000313" key="8">
    <source>
        <dbReference type="EMBL" id="MFI7589724.1"/>
    </source>
</evidence>
<organism evidence="8 9">
    <name type="scientific">Spongisporangium articulatum</name>
    <dbReference type="NCBI Taxonomy" id="3362603"/>
    <lineage>
        <taxon>Bacteria</taxon>
        <taxon>Bacillati</taxon>
        <taxon>Actinomycetota</taxon>
        <taxon>Actinomycetes</taxon>
        <taxon>Kineosporiales</taxon>
        <taxon>Kineosporiaceae</taxon>
        <taxon>Spongisporangium</taxon>
    </lineage>
</organism>
<evidence type="ECO:0000256" key="2">
    <source>
        <dbReference type="ARBA" id="ARBA00008072"/>
    </source>
</evidence>
<protein>
    <submittedName>
        <fullName evidence="8">NAD(P)-dependent alcohol dehydrogenase</fullName>
    </submittedName>
</protein>
<dbReference type="EMBL" id="JBITLV010000009">
    <property type="protein sequence ID" value="MFI7589724.1"/>
    <property type="molecule type" value="Genomic_DNA"/>
</dbReference>
<dbReference type="InterPro" id="IPR013154">
    <property type="entry name" value="ADH-like_N"/>
</dbReference>
<dbReference type="PROSITE" id="PS00059">
    <property type="entry name" value="ADH_ZINC"/>
    <property type="match status" value="1"/>
</dbReference>
<evidence type="ECO:0000259" key="7">
    <source>
        <dbReference type="SMART" id="SM00829"/>
    </source>
</evidence>
<dbReference type="RefSeq" id="WP_398284328.1">
    <property type="nucleotide sequence ID" value="NZ_JBITLV010000009.1"/>
</dbReference>
<dbReference type="InterPro" id="IPR013149">
    <property type="entry name" value="ADH-like_C"/>
</dbReference>
<dbReference type="Gene3D" id="3.90.180.10">
    <property type="entry name" value="Medium-chain alcohol dehydrogenases, catalytic domain"/>
    <property type="match status" value="1"/>
</dbReference>
<keyword evidence="3 6" id="KW-0479">Metal-binding</keyword>
<comment type="similarity">
    <text evidence="2 6">Belongs to the zinc-containing alcohol dehydrogenase family.</text>
</comment>
<accession>A0ABW8ATK4</accession>